<dbReference type="GO" id="GO:0030428">
    <property type="term" value="C:cell septum"/>
    <property type="evidence" value="ECO:0007669"/>
    <property type="project" value="TreeGrafter"/>
</dbReference>
<evidence type="ECO:0000256" key="3">
    <source>
        <dbReference type="ARBA" id="ARBA00022692"/>
    </source>
</evidence>
<evidence type="ECO:0000313" key="9">
    <source>
        <dbReference type="Proteomes" id="UP000228886"/>
    </source>
</evidence>
<dbReference type="InterPro" id="IPR023081">
    <property type="entry name" value="Cell_div_FtsB"/>
</dbReference>
<keyword evidence="3" id="KW-0812">Transmembrane</keyword>
<evidence type="ECO:0000256" key="2">
    <source>
        <dbReference type="ARBA" id="ARBA00022618"/>
    </source>
</evidence>
<dbReference type="InterPro" id="IPR007060">
    <property type="entry name" value="FtsL/DivIC"/>
</dbReference>
<keyword evidence="7" id="KW-0175">Coiled coil</keyword>
<evidence type="ECO:0000256" key="4">
    <source>
        <dbReference type="ARBA" id="ARBA00022989"/>
    </source>
</evidence>
<evidence type="ECO:0000256" key="6">
    <source>
        <dbReference type="ARBA" id="ARBA00023306"/>
    </source>
</evidence>
<name>A0A2M7E775_9BACT</name>
<evidence type="ECO:0000256" key="5">
    <source>
        <dbReference type="ARBA" id="ARBA00023136"/>
    </source>
</evidence>
<keyword evidence="5" id="KW-0472">Membrane</keyword>
<dbReference type="Proteomes" id="UP000228886">
    <property type="component" value="Unassembled WGS sequence"/>
</dbReference>
<accession>A0A2M7E775</accession>
<keyword evidence="1" id="KW-1003">Cell membrane</keyword>
<evidence type="ECO:0000313" key="8">
    <source>
        <dbReference type="EMBL" id="PIV63541.1"/>
    </source>
</evidence>
<reference evidence="9" key="1">
    <citation type="submission" date="2017-09" db="EMBL/GenBank/DDBJ databases">
        <title>Depth-based differentiation of microbial function through sediment-hosted aquifers and enrichment of novel symbionts in the deep terrestrial subsurface.</title>
        <authorList>
            <person name="Probst A.J."/>
            <person name="Ladd B."/>
            <person name="Jarett J.K."/>
            <person name="Geller-Mcgrath D.E."/>
            <person name="Sieber C.M.K."/>
            <person name="Emerson J.B."/>
            <person name="Anantharaman K."/>
            <person name="Thomas B.C."/>
            <person name="Malmstrom R."/>
            <person name="Stieglmeier M."/>
            <person name="Klingl A."/>
            <person name="Woyke T."/>
            <person name="Ryan C.M."/>
            <person name="Banfield J.F."/>
        </authorList>
    </citation>
    <scope>NUCLEOTIDE SEQUENCE [LARGE SCALE GENOMIC DNA]</scope>
</reference>
<feature type="coiled-coil region" evidence="7">
    <location>
        <begin position="37"/>
        <end position="71"/>
    </location>
</feature>
<evidence type="ECO:0000256" key="7">
    <source>
        <dbReference type="SAM" id="Coils"/>
    </source>
</evidence>
<dbReference type="Pfam" id="PF04977">
    <property type="entry name" value="DivIC"/>
    <property type="match status" value="1"/>
</dbReference>
<dbReference type="EMBL" id="PETL01000328">
    <property type="protein sequence ID" value="PIV63541.1"/>
    <property type="molecule type" value="Genomic_DNA"/>
</dbReference>
<dbReference type="PANTHER" id="PTHR37485:SF1">
    <property type="entry name" value="CELL DIVISION PROTEIN FTSB"/>
    <property type="match status" value="1"/>
</dbReference>
<proteinExistence type="predicted"/>
<keyword evidence="6" id="KW-0131">Cell cycle</keyword>
<sequence>MKVKKKIPMVLNYKKFLFFIFLFLILAWVYAPGFLKLRKYTLVVRRCKRENKELEVKNKELKKEIWLLENDSLTTEKLGREELGLVKKGEILYKIR</sequence>
<keyword evidence="2" id="KW-0132">Cell division</keyword>
<evidence type="ECO:0008006" key="10">
    <source>
        <dbReference type="Google" id="ProtNLM"/>
    </source>
</evidence>
<dbReference type="GO" id="GO:0043093">
    <property type="term" value="P:FtsZ-dependent cytokinesis"/>
    <property type="evidence" value="ECO:0007669"/>
    <property type="project" value="TreeGrafter"/>
</dbReference>
<organism evidence="8 9">
    <name type="scientific">bacterium (Candidatus Ratteibacteria) CG01_land_8_20_14_3_00_40_19</name>
    <dbReference type="NCBI Taxonomy" id="2014290"/>
    <lineage>
        <taxon>Bacteria</taxon>
        <taxon>Candidatus Ratteibacteria</taxon>
    </lineage>
</organism>
<evidence type="ECO:0000256" key="1">
    <source>
        <dbReference type="ARBA" id="ARBA00022475"/>
    </source>
</evidence>
<dbReference type="AlphaFoldDB" id="A0A2M7E775"/>
<gene>
    <name evidence="8" type="ORF">COS11_06910</name>
</gene>
<protein>
    <recommendedName>
        <fullName evidence="10">Cell division protein FtsB</fullName>
    </recommendedName>
</protein>
<comment type="caution">
    <text evidence="8">The sequence shown here is derived from an EMBL/GenBank/DDBJ whole genome shotgun (WGS) entry which is preliminary data.</text>
</comment>
<dbReference type="PANTHER" id="PTHR37485">
    <property type="entry name" value="CELL DIVISION PROTEIN FTSB"/>
    <property type="match status" value="1"/>
</dbReference>
<keyword evidence="4" id="KW-1133">Transmembrane helix</keyword>